<accession>A0A2D2CXM1</accession>
<dbReference type="InterPro" id="IPR012910">
    <property type="entry name" value="Plug_dom"/>
</dbReference>
<evidence type="ECO:0000256" key="4">
    <source>
        <dbReference type="ARBA" id="ARBA00022452"/>
    </source>
</evidence>
<protein>
    <submittedName>
        <fullName evidence="15">TonB-dependent siderophore receptor</fullName>
    </submittedName>
</protein>
<evidence type="ECO:0000259" key="14">
    <source>
        <dbReference type="Pfam" id="PF07715"/>
    </source>
</evidence>
<sequence>MIAVVTASTTRVCSHESSRGENMAEKHRTSRSDAEFLRFARFACVAASFASVTTIARAESRRAQDADGPTSLPPIDVAAPVRTPDQALQSDGSAADGYAASLISGVGPFTQRRILDTPLNVSVLSRELVDNLQVYTLTDLAKVSPFLQNYVPASYTDSASVTIRGFGTASFGSSSGVMQTQDGFKTLGSNVQDLEDKERVEVVTGVTGFLNGQNAPGGMINFVQKRPTATPLANVTLGAFNNSSGYVHGDFGGPVPGHPELGYRVNIVEQYGPTQISDQTINRQLVTAALDVHLGPDALWQIEAGYRNNLIHALEASWGAYYDTPNYPGAPDSSRDWSQKWTYNHKQIAHADTTLAVKLAPFLGSRTGFRFADQQSSFLATENDFVSADGAYDQTVWASDGFHTSSMSAYQYLDAKFDSFGAAHTLTVGVNGVSQNFTVPRNWWSEDTPYYPGASSVFAGPVYIAKPAYFNSVDASAQLRQTTQNFNLFIGDQIDITQYLTIMAGVTQATVKQYTYNPQTNARQSAYDRSAWVPAASILVKPTDWLSTYFSYLEGLDQGQIAPNNATNAGVVLPPTRSSSYEAGVKAKLGGALLTFNYFDTERGYAFTRFNGDGTRTLVQDGRERHNGVELGVSGKILEGLTLLGGVTIFDPRVSNATNAQLEGKRPWDVANHMVKFYAEYDLPWLAGLTMTGGVNHVGNFYSDIYNTLKVPAYTTFDLGLRYQTVLAGTPLIFRVNVNNVADTHYWLTDSYLGASRTAAFSVAAKF</sequence>
<name>A0A2D2CXM1_METT3</name>
<evidence type="ECO:0000256" key="8">
    <source>
        <dbReference type="ARBA" id="ARBA00023170"/>
    </source>
</evidence>
<dbReference type="KEGG" id="mtw:CQW49_05755"/>
<dbReference type="AlphaFoldDB" id="A0A2D2CXM1"/>
<feature type="domain" description="TonB-dependent receptor-like beta-barrel" evidence="13">
    <location>
        <begin position="316"/>
        <end position="741"/>
    </location>
</feature>
<keyword evidence="6 11" id="KW-0798">TonB box</keyword>
<dbReference type="STRING" id="595536.GCA_000178815_04007"/>
<dbReference type="InterPro" id="IPR039426">
    <property type="entry name" value="TonB-dep_rcpt-like"/>
</dbReference>
<evidence type="ECO:0000256" key="10">
    <source>
        <dbReference type="PROSITE-ProRule" id="PRU01360"/>
    </source>
</evidence>
<keyword evidence="9 10" id="KW-0998">Cell outer membrane</keyword>
<keyword evidence="3 10" id="KW-0813">Transport</keyword>
<feature type="region of interest" description="Disordered" evidence="12">
    <location>
        <begin position="60"/>
        <end position="79"/>
    </location>
</feature>
<dbReference type="SUPFAM" id="SSF56935">
    <property type="entry name" value="Porins"/>
    <property type="match status" value="1"/>
</dbReference>
<evidence type="ECO:0000256" key="6">
    <source>
        <dbReference type="ARBA" id="ARBA00023077"/>
    </source>
</evidence>
<evidence type="ECO:0000313" key="16">
    <source>
        <dbReference type="Proteomes" id="UP000230709"/>
    </source>
</evidence>
<keyword evidence="5 10" id="KW-0812">Transmembrane</keyword>
<evidence type="ECO:0000256" key="7">
    <source>
        <dbReference type="ARBA" id="ARBA00023136"/>
    </source>
</evidence>
<dbReference type="InterPro" id="IPR000531">
    <property type="entry name" value="Beta-barrel_TonB"/>
</dbReference>
<keyword evidence="7 10" id="KW-0472">Membrane</keyword>
<keyword evidence="8 15" id="KW-0675">Receptor</keyword>
<dbReference type="NCBIfam" id="TIGR01783">
    <property type="entry name" value="TonB-siderophor"/>
    <property type="match status" value="1"/>
</dbReference>
<feature type="domain" description="TonB-dependent receptor plug" evidence="14">
    <location>
        <begin position="115"/>
        <end position="218"/>
    </location>
</feature>
<dbReference type="Pfam" id="PF00593">
    <property type="entry name" value="TonB_dep_Rec_b-barrel"/>
    <property type="match status" value="1"/>
</dbReference>
<evidence type="ECO:0000256" key="12">
    <source>
        <dbReference type="SAM" id="MobiDB-lite"/>
    </source>
</evidence>
<dbReference type="Gene3D" id="2.170.130.10">
    <property type="entry name" value="TonB-dependent receptor, plug domain"/>
    <property type="match status" value="1"/>
</dbReference>
<keyword evidence="16" id="KW-1185">Reference proteome</keyword>
<dbReference type="GO" id="GO:0015344">
    <property type="term" value="F:siderophore uptake transmembrane transporter activity"/>
    <property type="evidence" value="ECO:0007669"/>
    <property type="project" value="TreeGrafter"/>
</dbReference>
<dbReference type="GO" id="GO:0009279">
    <property type="term" value="C:cell outer membrane"/>
    <property type="evidence" value="ECO:0007669"/>
    <property type="project" value="UniProtKB-SubCell"/>
</dbReference>
<dbReference type="EMBL" id="CP023737">
    <property type="protein sequence ID" value="ATQ67454.1"/>
    <property type="molecule type" value="Genomic_DNA"/>
</dbReference>
<comment type="similarity">
    <text evidence="2 10 11">Belongs to the TonB-dependent receptor family.</text>
</comment>
<evidence type="ECO:0000256" key="5">
    <source>
        <dbReference type="ARBA" id="ARBA00022692"/>
    </source>
</evidence>
<evidence type="ECO:0000256" key="2">
    <source>
        <dbReference type="ARBA" id="ARBA00009810"/>
    </source>
</evidence>
<evidence type="ECO:0000256" key="9">
    <source>
        <dbReference type="ARBA" id="ARBA00023237"/>
    </source>
</evidence>
<dbReference type="GO" id="GO:0015891">
    <property type="term" value="P:siderophore transport"/>
    <property type="evidence" value="ECO:0007669"/>
    <property type="project" value="InterPro"/>
</dbReference>
<evidence type="ECO:0000256" key="3">
    <source>
        <dbReference type="ARBA" id="ARBA00022448"/>
    </source>
</evidence>
<comment type="subcellular location">
    <subcellularLocation>
        <location evidence="1 10">Cell outer membrane</location>
        <topology evidence="1 10">Multi-pass membrane protein</topology>
    </subcellularLocation>
</comment>
<dbReference type="Gene3D" id="2.40.170.20">
    <property type="entry name" value="TonB-dependent receptor, beta-barrel domain"/>
    <property type="match status" value="1"/>
</dbReference>
<evidence type="ECO:0000256" key="1">
    <source>
        <dbReference type="ARBA" id="ARBA00004571"/>
    </source>
</evidence>
<dbReference type="PROSITE" id="PS52016">
    <property type="entry name" value="TONB_DEPENDENT_REC_3"/>
    <property type="match status" value="1"/>
</dbReference>
<dbReference type="GO" id="GO:0038023">
    <property type="term" value="F:signaling receptor activity"/>
    <property type="evidence" value="ECO:0007669"/>
    <property type="project" value="InterPro"/>
</dbReference>
<dbReference type="InterPro" id="IPR036942">
    <property type="entry name" value="Beta-barrel_TonB_sf"/>
</dbReference>
<evidence type="ECO:0000256" key="11">
    <source>
        <dbReference type="RuleBase" id="RU003357"/>
    </source>
</evidence>
<organism evidence="15 16">
    <name type="scientific">Methylosinus trichosporium (strain ATCC 35070 / NCIMB 11131 / UNIQEM 75 / OB3b)</name>
    <dbReference type="NCBI Taxonomy" id="595536"/>
    <lineage>
        <taxon>Bacteria</taxon>
        <taxon>Pseudomonadati</taxon>
        <taxon>Pseudomonadota</taxon>
        <taxon>Alphaproteobacteria</taxon>
        <taxon>Hyphomicrobiales</taxon>
        <taxon>Methylocystaceae</taxon>
        <taxon>Methylosinus</taxon>
    </lineage>
</organism>
<keyword evidence="4 10" id="KW-1134">Transmembrane beta strand</keyword>
<reference evidence="16" key="1">
    <citation type="submission" date="2017-10" db="EMBL/GenBank/DDBJ databases">
        <title>Completed PacBio SMRT sequence of Methylosinus trichosporium OB3b reveals presence of a third large plasmid.</title>
        <authorList>
            <person name="Charles T.C."/>
            <person name="Lynch M.D.J."/>
            <person name="Heil J.R."/>
            <person name="Cheng J."/>
        </authorList>
    </citation>
    <scope>NUCLEOTIDE SEQUENCE [LARGE SCALE GENOMIC DNA]</scope>
    <source>
        <strain evidence="16">OB3b</strain>
    </source>
</reference>
<dbReference type="PANTHER" id="PTHR32552">
    <property type="entry name" value="FERRICHROME IRON RECEPTOR-RELATED"/>
    <property type="match status" value="1"/>
</dbReference>
<dbReference type="InterPro" id="IPR010105">
    <property type="entry name" value="TonB_sidphr_rcpt"/>
</dbReference>
<proteinExistence type="inferred from homology"/>
<dbReference type="Proteomes" id="UP000230709">
    <property type="component" value="Chromosome"/>
</dbReference>
<dbReference type="CDD" id="cd01347">
    <property type="entry name" value="ligand_gated_channel"/>
    <property type="match status" value="1"/>
</dbReference>
<dbReference type="Pfam" id="PF07715">
    <property type="entry name" value="Plug"/>
    <property type="match status" value="1"/>
</dbReference>
<dbReference type="PANTHER" id="PTHR32552:SF82">
    <property type="entry name" value="FCUA PROTEIN"/>
    <property type="match status" value="1"/>
</dbReference>
<dbReference type="InterPro" id="IPR037066">
    <property type="entry name" value="Plug_dom_sf"/>
</dbReference>
<evidence type="ECO:0000313" key="15">
    <source>
        <dbReference type="EMBL" id="ATQ67454.1"/>
    </source>
</evidence>
<gene>
    <name evidence="15" type="ORF">CQW49_05755</name>
</gene>
<evidence type="ECO:0000259" key="13">
    <source>
        <dbReference type="Pfam" id="PF00593"/>
    </source>
</evidence>